<gene>
    <name evidence="6" type="ORF">CTOB1V02_LOCUS3977</name>
</gene>
<protein>
    <submittedName>
        <fullName evidence="6">Uncharacterized protein</fullName>
    </submittedName>
</protein>
<evidence type="ECO:0000256" key="5">
    <source>
        <dbReference type="ARBA" id="ARBA00022840"/>
    </source>
</evidence>
<dbReference type="Gene3D" id="1.10.510.10">
    <property type="entry name" value="Transferase(Phosphotransferase) domain 1"/>
    <property type="match status" value="1"/>
</dbReference>
<dbReference type="GO" id="GO:0005524">
    <property type="term" value="F:ATP binding"/>
    <property type="evidence" value="ECO:0007669"/>
    <property type="project" value="UniProtKB-UniRule"/>
</dbReference>
<evidence type="ECO:0000256" key="1">
    <source>
        <dbReference type="ARBA" id="ARBA00022527"/>
    </source>
</evidence>
<dbReference type="InterPro" id="IPR000719">
    <property type="entry name" value="Prot_kinase_dom"/>
</dbReference>
<sequence>MTRDMSCTMEQRNEAIIRASLAEEDQEAVRTFSSKPRLSGGNTLSFKLGYSLVESLVGVSVASVIVFMGSPVSRGIELFLLGSPRLFDDSFVSWDKPPSLAFLHKTSLLIDFPRNHSVSIQEPKQHLERETPPRGGRNAAFFLSSPWAIPTRMVESTQSDPKEAVLATPPVSHGGESTEDAHPLHPSTYATQPPPSTDPTGDADVFRELDLKDLAAQEDSYRAIPAHFDILKVLGQGSFGKVFLVRKNQGPDKGTLYAMKVLRKATLKIRDRLRTKVERNILADVRHPFIVRLHYAFQTEGKLYLVLDFLRGGDLFTRLSKEVMFTEEDVTFYLAELALALEHLHSLGIIYRDLKPVETTRRQFSLVLNKKFNDKLEQMVLKDKQAIEWPLEQGSVSPKNKGSSALN</sequence>
<organism evidence="6">
    <name type="scientific">Cyprideis torosa</name>
    <dbReference type="NCBI Taxonomy" id="163714"/>
    <lineage>
        <taxon>Eukaryota</taxon>
        <taxon>Metazoa</taxon>
        <taxon>Ecdysozoa</taxon>
        <taxon>Arthropoda</taxon>
        <taxon>Crustacea</taxon>
        <taxon>Oligostraca</taxon>
        <taxon>Ostracoda</taxon>
        <taxon>Podocopa</taxon>
        <taxon>Podocopida</taxon>
        <taxon>Cytherocopina</taxon>
        <taxon>Cytheroidea</taxon>
        <taxon>Cytherideidae</taxon>
        <taxon>Cyprideis</taxon>
    </lineage>
</organism>
<keyword evidence="2" id="KW-0808">Transferase</keyword>
<dbReference type="InterPro" id="IPR011009">
    <property type="entry name" value="Kinase-like_dom_sf"/>
</dbReference>
<keyword evidence="1" id="KW-0723">Serine/threonine-protein kinase</keyword>
<dbReference type="InterPro" id="IPR017441">
    <property type="entry name" value="Protein_kinase_ATP_BS"/>
</dbReference>
<keyword evidence="5" id="KW-0067">ATP-binding</keyword>
<dbReference type="Pfam" id="PF00069">
    <property type="entry name" value="Pkinase"/>
    <property type="match status" value="1"/>
</dbReference>
<reference evidence="6" key="1">
    <citation type="submission" date="2020-11" db="EMBL/GenBank/DDBJ databases">
        <authorList>
            <person name="Tran Van P."/>
        </authorList>
    </citation>
    <scope>NUCLEOTIDE SEQUENCE</scope>
</reference>
<dbReference type="PROSITE" id="PS00107">
    <property type="entry name" value="PROTEIN_KINASE_ATP"/>
    <property type="match status" value="1"/>
</dbReference>
<dbReference type="OrthoDB" id="63267at2759"/>
<name>A0A7R8WB14_9CRUS</name>
<dbReference type="PROSITE" id="PS50011">
    <property type="entry name" value="PROTEIN_KINASE_DOM"/>
    <property type="match status" value="1"/>
</dbReference>
<dbReference type="GO" id="GO:0004674">
    <property type="term" value="F:protein serine/threonine kinase activity"/>
    <property type="evidence" value="ECO:0007669"/>
    <property type="project" value="UniProtKB-KW"/>
</dbReference>
<proteinExistence type="predicted"/>
<keyword evidence="4" id="KW-0418">Kinase</keyword>
<accession>A0A7R8WB14</accession>
<dbReference type="SUPFAM" id="SSF56112">
    <property type="entry name" value="Protein kinase-like (PK-like)"/>
    <property type="match status" value="1"/>
</dbReference>
<dbReference type="PANTHER" id="PTHR24351">
    <property type="entry name" value="RIBOSOMAL PROTEIN S6 KINASE"/>
    <property type="match status" value="1"/>
</dbReference>
<evidence type="ECO:0000313" key="6">
    <source>
        <dbReference type="EMBL" id="CAD7226051.1"/>
    </source>
</evidence>
<evidence type="ECO:0000256" key="3">
    <source>
        <dbReference type="ARBA" id="ARBA00022741"/>
    </source>
</evidence>
<dbReference type="Gene3D" id="3.30.200.20">
    <property type="entry name" value="Phosphorylase Kinase, domain 1"/>
    <property type="match status" value="1"/>
</dbReference>
<dbReference type="EMBL" id="OB660731">
    <property type="protein sequence ID" value="CAD7226051.1"/>
    <property type="molecule type" value="Genomic_DNA"/>
</dbReference>
<evidence type="ECO:0000256" key="4">
    <source>
        <dbReference type="ARBA" id="ARBA00022777"/>
    </source>
</evidence>
<dbReference type="FunFam" id="3.30.200.20:FF:000013">
    <property type="entry name" value="Ribosomal protein S6 kinase"/>
    <property type="match status" value="1"/>
</dbReference>
<keyword evidence="3" id="KW-0547">Nucleotide-binding</keyword>
<dbReference type="AlphaFoldDB" id="A0A7R8WB14"/>
<evidence type="ECO:0000256" key="2">
    <source>
        <dbReference type="ARBA" id="ARBA00022679"/>
    </source>
</evidence>